<name>A0ABT9HY17_9GAMM</name>
<dbReference type="CDD" id="cd01948">
    <property type="entry name" value="EAL"/>
    <property type="match status" value="1"/>
</dbReference>
<dbReference type="InterPro" id="IPR000160">
    <property type="entry name" value="GGDEF_dom"/>
</dbReference>
<feature type="domain" description="EAL" evidence="4">
    <location>
        <begin position="449"/>
        <end position="702"/>
    </location>
</feature>
<accession>A0ABT9HY17</accession>
<feature type="domain" description="Response regulatory" evidence="2">
    <location>
        <begin position="10"/>
        <end position="125"/>
    </location>
</feature>
<comment type="caution">
    <text evidence="6">The sequence shown here is derived from an EMBL/GenBank/DDBJ whole genome shotgun (WGS) entry which is preliminary data.</text>
</comment>
<evidence type="ECO:0000256" key="1">
    <source>
        <dbReference type="PROSITE-ProRule" id="PRU00169"/>
    </source>
</evidence>
<dbReference type="NCBIfam" id="TIGR00254">
    <property type="entry name" value="GGDEF"/>
    <property type="match status" value="1"/>
</dbReference>
<dbReference type="Pfam" id="PF00990">
    <property type="entry name" value="GGDEF"/>
    <property type="match status" value="1"/>
</dbReference>
<dbReference type="InterPro" id="IPR035965">
    <property type="entry name" value="PAS-like_dom_sf"/>
</dbReference>
<dbReference type="Gene3D" id="3.20.20.450">
    <property type="entry name" value="EAL domain"/>
    <property type="match status" value="1"/>
</dbReference>
<evidence type="ECO:0000313" key="6">
    <source>
        <dbReference type="EMBL" id="MDP5136017.1"/>
    </source>
</evidence>
<dbReference type="PROSITE" id="PS50887">
    <property type="entry name" value="GGDEF"/>
    <property type="match status" value="1"/>
</dbReference>
<dbReference type="InterPro" id="IPR001633">
    <property type="entry name" value="EAL_dom"/>
</dbReference>
<evidence type="ECO:0000259" key="2">
    <source>
        <dbReference type="PROSITE" id="PS50110"/>
    </source>
</evidence>
<keyword evidence="7" id="KW-1185">Reference proteome</keyword>
<dbReference type="InterPro" id="IPR013767">
    <property type="entry name" value="PAS_fold"/>
</dbReference>
<dbReference type="Gene3D" id="3.30.70.270">
    <property type="match status" value="1"/>
</dbReference>
<dbReference type="SMART" id="SM00448">
    <property type="entry name" value="REC"/>
    <property type="match status" value="1"/>
</dbReference>
<dbReference type="InterPro" id="IPR035919">
    <property type="entry name" value="EAL_sf"/>
</dbReference>
<dbReference type="Gene3D" id="3.40.50.2300">
    <property type="match status" value="1"/>
</dbReference>
<dbReference type="InterPro" id="IPR052155">
    <property type="entry name" value="Biofilm_reg_signaling"/>
</dbReference>
<dbReference type="SMART" id="SM00052">
    <property type="entry name" value="EAL"/>
    <property type="match status" value="1"/>
</dbReference>
<dbReference type="SMART" id="SM00091">
    <property type="entry name" value="PAS"/>
    <property type="match status" value="1"/>
</dbReference>
<dbReference type="InterPro" id="IPR029787">
    <property type="entry name" value="Nucleotide_cyclase"/>
</dbReference>
<dbReference type="InterPro" id="IPR043128">
    <property type="entry name" value="Rev_trsase/Diguanyl_cyclase"/>
</dbReference>
<dbReference type="EMBL" id="JAPJDZ010000017">
    <property type="protein sequence ID" value="MDP5136017.1"/>
    <property type="molecule type" value="Genomic_DNA"/>
</dbReference>
<dbReference type="SUPFAM" id="SSF55785">
    <property type="entry name" value="PYP-like sensor domain (PAS domain)"/>
    <property type="match status" value="1"/>
</dbReference>
<evidence type="ECO:0000259" key="3">
    <source>
        <dbReference type="PROSITE" id="PS50112"/>
    </source>
</evidence>
<dbReference type="RefSeq" id="WP_305975215.1">
    <property type="nucleotide sequence ID" value="NZ_JAPJDZ010000017.1"/>
</dbReference>
<dbReference type="SMART" id="SM00267">
    <property type="entry name" value="GGDEF"/>
    <property type="match status" value="1"/>
</dbReference>
<dbReference type="Pfam" id="PF00072">
    <property type="entry name" value="Response_reg"/>
    <property type="match status" value="1"/>
</dbReference>
<dbReference type="InterPro" id="IPR000014">
    <property type="entry name" value="PAS"/>
</dbReference>
<feature type="domain" description="PAS" evidence="3">
    <location>
        <begin position="144"/>
        <end position="217"/>
    </location>
</feature>
<dbReference type="Pfam" id="PF00989">
    <property type="entry name" value="PAS"/>
    <property type="match status" value="1"/>
</dbReference>
<dbReference type="Gene3D" id="3.30.450.20">
    <property type="entry name" value="PAS domain"/>
    <property type="match status" value="1"/>
</dbReference>
<dbReference type="PANTHER" id="PTHR44757">
    <property type="entry name" value="DIGUANYLATE CYCLASE DGCP"/>
    <property type="match status" value="1"/>
</dbReference>
<dbReference type="InterPro" id="IPR011006">
    <property type="entry name" value="CheY-like_superfamily"/>
</dbReference>
<evidence type="ECO:0000259" key="5">
    <source>
        <dbReference type="PROSITE" id="PS50887"/>
    </source>
</evidence>
<dbReference type="CDD" id="cd01949">
    <property type="entry name" value="GGDEF"/>
    <property type="match status" value="1"/>
</dbReference>
<protein>
    <submittedName>
        <fullName evidence="6">EAL domain-containing protein</fullName>
    </submittedName>
</protein>
<proteinExistence type="predicted"/>
<dbReference type="CDD" id="cd00130">
    <property type="entry name" value="PAS"/>
    <property type="match status" value="1"/>
</dbReference>
<dbReference type="NCBIfam" id="TIGR00229">
    <property type="entry name" value="sensory_box"/>
    <property type="match status" value="1"/>
</dbReference>
<feature type="domain" description="GGDEF" evidence="5">
    <location>
        <begin position="307"/>
        <end position="440"/>
    </location>
</feature>
<keyword evidence="1" id="KW-0597">Phosphoprotein</keyword>
<reference evidence="6 7" key="1">
    <citation type="submission" date="2022-11" db="EMBL/GenBank/DDBJ databases">
        <title>Viruses from the air-sea interface of a natural surface slick.</title>
        <authorList>
            <person name="Rahlff J."/>
            <person name="Holmfeldt K."/>
        </authorList>
    </citation>
    <scope>NUCLEOTIDE SEQUENCE [LARGE SCALE GENOMIC DNA]</scope>
    <source>
        <strain evidence="6 7">SMS4</strain>
    </source>
</reference>
<dbReference type="SUPFAM" id="SSF55073">
    <property type="entry name" value="Nucleotide cyclase"/>
    <property type="match status" value="1"/>
</dbReference>
<dbReference type="PROSITE" id="PS50112">
    <property type="entry name" value="PAS"/>
    <property type="match status" value="1"/>
</dbReference>
<dbReference type="Proteomes" id="UP001231109">
    <property type="component" value="Unassembled WGS sequence"/>
</dbReference>
<dbReference type="SUPFAM" id="SSF52172">
    <property type="entry name" value="CheY-like"/>
    <property type="match status" value="1"/>
</dbReference>
<dbReference type="PROSITE" id="PS50883">
    <property type="entry name" value="EAL"/>
    <property type="match status" value="1"/>
</dbReference>
<feature type="modified residue" description="4-aspartylphosphate" evidence="1">
    <location>
        <position position="58"/>
    </location>
</feature>
<gene>
    <name evidence="6" type="ORF">ORJ04_08660</name>
</gene>
<dbReference type="SUPFAM" id="SSF141868">
    <property type="entry name" value="EAL domain-like"/>
    <property type="match status" value="1"/>
</dbReference>
<sequence>MELESDSKPSLLIVDDQLGNITLLSEILHDLAHIYFVTNGLEALDKAIELQPHVILLDIEMPEINGFEVCKLLKNHPLTAAISIIFISAHTEAEIEFNSLSFGAVDFIGRPFHREICRARVKNHLVLQQQAKELAQSKQALFVEKQRLLVTLNSIGDAVVATDIDGRVTFLNPIAEKMTGWRQIDALNKSISEVMQLRDIESKQVVTNPVYLALSERRIVAMALNCELVNRSSLEASAVEDSAAPIFDQHGIMLGAIIVFHDVGEARALATKMSFLANHDQLTGLPNRILLYDRIHLACRSAASTQRKVGIIAIDIDQFKYLNDSLGHLCGDELITLLVKRLLSILDPEQTLARIGGDEFVLVCPDMIHVEQIDLLAQRISRIMQQPFEIGQKNYNMALSMGISLFPADSANEEELMRHADVALFKAKQEGRNRFCFFSDELGQRIFQRHQQEQSLRDAIYNNRLEVYFQPKVDLQTEQVFAAEALVRLRDKNGTLISPGDFIPLAEETGLVVPLGKLVLIKACQQAARWLKHGFNLSVSVNIAAAQFADPDLAKLIEQTLMESRLPSALLELEVTETALIQRPEQTAEVLQRLRAIGLKIAIDDFGTGYSSLAYLKRFKVDVLKIDMSFVKDMLVDKSDYEIVKTIISLGRSMDIDLVAEGIETEQHKVSLLELGCPFGQGYYFGKPMPADDFMQFIVDKRDLK</sequence>
<evidence type="ECO:0000313" key="7">
    <source>
        <dbReference type="Proteomes" id="UP001231109"/>
    </source>
</evidence>
<dbReference type="PANTHER" id="PTHR44757:SF4">
    <property type="entry name" value="DIGUANYLATE CYCLASE DGCE-RELATED"/>
    <property type="match status" value="1"/>
</dbReference>
<evidence type="ECO:0000259" key="4">
    <source>
        <dbReference type="PROSITE" id="PS50883"/>
    </source>
</evidence>
<dbReference type="InterPro" id="IPR001789">
    <property type="entry name" value="Sig_transdc_resp-reg_receiver"/>
</dbReference>
<dbReference type="PROSITE" id="PS50110">
    <property type="entry name" value="RESPONSE_REGULATORY"/>
    <property type="match status" value="1"/>
</dbReference>
<organism evidence="6 7">
    <name type="scientific">Rheinheimera baltica</name>
    <dbReference type="NCBI Taxonomy" id="67576"/>
    <lineage>
        <taxon>Bacteria</taxon>
        <taxon>Pseudomonadati</taxon>
        <taxon>Pseudomonadota</taxon>
        <taxon>Gammaproteobacteria</taxon>
        <taxon>Chromatiales</taxon>
        <taxon>Chromatiaceae</taxon>
        <taxon>Rheinheimera</taxon>
    </lineage>
</organism>
<dbReference type="Pfam" id="PF00563">
    <property type="entry name" value="EAL"/>
    <property type="match status" value="1"/>
</dbReference>